<protein>
    <recommendedName>
        <fullName evidence="3">Heme-binding protein</fullName>
    </recommendedName>
</protein>
<keyword evidence="2" id="KW-1185">Reference proteome</keyword>
<evidence type="ECO:0000313" key="2">
    <source>
        <dbReference type="Proteomes" id="UP000838100"/>
    </source>
</evidence>
<dbReference type="SUPFAM" id="SSF143744">
    <property type="entry name" value="GlcG-like"/>
    <property type="match status" value="1"/>
</dbReference>
<dbReference type="Proteomes" id="UP000838100">
    <property type="component" value="Unassembled WGS sequence"/>
</dbReference>
<dbReference type="PANTHER" id="PTHR34309">
    <property type="entry name" value="SLR1406 PROTEIN"/>
    <property type="match status" value="1"/>
</dbReference>
<gene>
    <name evidence="1" type="ORF">SIN8267_01263</name>
</gene>
<dbReference type="EMBL" id="CAKLPX010000001">
    <property type="protein sequence ID" value="CAH0991161.1"/>
    <property type="molecule type" value="Genomic_DNA"/>
</dbReference>
<organism evidence="1 2">
    <name type="scientific">Sinobacterium norvegicum</name>
    <dbReference type="NCBI Taxonomy" id="1641715"/>
    <lineage>
        <taxon>Bacteria</taxon>
        <taxon>Pseudomonadati</taxon>
        <taxon>Pseudomonadota</taxon>
        <taxon>Gammaproteobacteria</taxon>
        <taxon>Cellvibrionales</taxon>
        <taxon>Spongiibacteraceae</taxon>
        <taxon>Sinobacterium</taxon>
    </lineage>
</organism>
<reference evidence="1" key="1">
    <citation type="submission" date="2021-12" db="EMBL/GenBank/DDBJ databases">
        <authorList>
            <person name="Rodrigo-Torres L."/>
            <person name="Arahal R. D."/>
            <person name="Lucena T."/>
        </authorList>
    </citation>
    <scope>NUCLEOTIDE SEQUENCE</scope>
    <source>
        <strain evidence="1">CECT 8267</strain>
    </source>
</reference>
<dbReference type="InterPro" id="IPR052517">
    <property type="entry name" value="GlcG_carb_metab_protein"/>
</dbReference>
<comment type="caution">
    <text evidence="1">The sequence shown here is derived from an EMBL/GenBank/DDBJ whole genome shotgun (WGS) entry which is preliminary data.</text>
</comment>
<evidence type="ECO:0000313" key="1">
    <source>
        <dbReference type="EMBL" id="CAH0991161.1"/>
    </source>
</evidence>
<proteinExistence type="predicted"/>
<evidence type="ECO:0008006" key="3">
    <source>
        <dbReference type="Google" id="ProtNLM"/>
    </source>
</evidence>
<dbReference type="PANTHER" id="PTHR34309:SF1">
    <property type="entry name" value="PROTEIN GLCG"/>
    <property type="match status" value="1"/>
</dbReference>
<dbReference type="InterPro" id="IPR005624">
    <property type="entry name" value="PduO/GlcC-like"/>
</dbReference>
<dbReference type="InterPro" id="IPR038084">
    <property type="entry name" value="PduO/GlcC-like_sf"/>
</dbReference>
<dbReference type="RefSeq" id="WP_237443818.1">
    <property type="nucleotide sequence ID" value="NZ_CAKLPX010000001.1"/>
</dbReference>
<sequence length="138" mass="14564">MKSRKILTLDEAKIIAQAAEAEAVKHGWVVTICVCDVGGHPILLYRMKGATPMSAMVAPEKARTSVLARRPSKVFEDMINQGRMAALAMPVVTLEGGEMVIYEDECIGAVGVSGVQAGQDAQISRAGVVAIGASYDFA</sequence>
<accession>A0ABM9AD90</accession>
<name>A0ABM9AD90_9GAMM</name>
<dbReference type="Gene3D" id="3.30.450.150">
    <property type="entry name" value="Haem-degrading domain"/>
    <property type="match status" value="1"/>
</dbReference>
<dbReference type="Pfam" id="PF03928">
    <property type="entry name" value="HbpS-like"/>
    <property type="match status" value="1"/>
</dbReference>